<dbReference type="GO" id="GO:0032040">
    <property type="term" value="C:small-subunit processome"/>
    <property type="evidence" value="ECO:0007669"/>
    <property type="project" value="TreeGrafter"/>
</dbReference>
<dbReference type="GO" id="GO:0030686">
    <property type="term" value="C:90S preribosome"/>
    <property type="evidence" value="ECO:0007669"/>
    <property type="project" value="TreeGrafter"/>
</dbReference>
<name>A0AA36JAA3_9DINO</name>
<comment type="similarity">
    <text evidence="1">Belongs to the HEATR1/UTP10 family.</text>
</comment>
<organism evidence="3 4">
    <name type="scientific">Effrenium voratum</name>
    <dbReference type="NCBI Taxonomy" id="2562239"/>
    <lineage>
        <taxon>Eukaryota</taxon>
        <taxon>Sar</taxon>
        <taxon>Alveolata</taxon>
        <taxon>Dinophyceae</taxon>
        <taxon>Suessiales</taxon>
        <taxon>Symbiodiniaceae</taxon>
        <taxon>Effrenium</taxon>
    </lineage>
</organism>
<keyword evidence="1" id="KW-0698">rRNA processing</keyword>
<keyword evidence="4" id="KW-1185">Reference proteome</keyword>
<dbReference type="GO" id="GO:0030515">
    <property type="term" value="F:snoRNA binding"/>
    <property type="evidence" value="ECO:0007669"/>
    <property type="project" value="TreeGrafter"/>
</dbReference>
<dbReference type="GO" id="GO:0034455">
    <property type="term" value="C:t-UTP complex"/>
    <property type="evidence" value="ECO:0007669"/>
    <property type="project" value="TreeGrafter"/>
</dbReference>
<evidence type="ECO:0000313" key="3">
    <source>
        <dbReference type="EMBL" id="CAJ1401984.1"/>
    </source>
</evidence>
<dbReference type="InterPro" id="IPR011989">
    <property type="entry name" value="ARM-like"/>
</dbReference>
<dbReference type="Proteomes" id="UP001178507">
    <property type="component" value="Unassembled WGS sequence"/>
</dbReference>
<comment type="subcellular location">
    <subcellularLocation>
        <location evidence="1">Nucleus</location>
        <location evidence="1">Nucleolus</location>
    </subcellularLocation>
</comment>
<sequence length="1432" mass="154411">AALDKQIHQFLLLLSPHLQARASQECLEGLLHRYHVHRWNVDDIMAAVLPHHDSPLFTKLVQGLHVENRPRWSWLSTLKAKPATLVRSTLAKYCSKDTAVLSFVGEIVEESLQLQKGNRALMTFFTAIWLDTLAMATSVSELAQVVIPTLLLLLRQPRQQDAFHAGVTITAALCAKTELEASVQAQLLVRAARQAVGPDGQAAFALMAAMLQLQAISTLPSSVLKVMIKNGPEELLQAMPPNVDAGNLLAMVVEAALMEPDQALELVHGVLDATLDTYAPKLCQAVLQAFVARATGKSAKERKKILKAFEGSLRLAATRAMALREAFGQLEESEAAKLLAPSIPSVEDLPKPKPKPKPKAMATAPKEDSEEEPVVKPKVKAKMSVPVEVPDAAAVQQLLKSSELRSKDQEKRKAAAELICEQVASLQPGPGAVELLGELAETCKEAGKRALKDQDRGAVEPLLLAVAALSEQLAKDFQDGKADVGSIVPAVCEAIDEASQGKSLAPVLRCCGALALVAPAGEPPAPLSTAQKALRLHAKRLRPNLMTLLKGNIRRLWRNPGGDEETWPFLAQVRLRGLLQTVFELVEVNASSCLALAQSSGIRASADFTILLLLVHKARQPQVPPKKRRKTKRRTPEAEEVEEELEALTAPSSEDVAVEEALEVLTSVDPGSRYHAFSMLLLTLSALSSKMIGSELSWSVLLPEMEDLGDDERFRVLGQGFSVASRFLSEHGLPDDLDQGEAETAAFMEIAAEGSEDLSGVVAALCHGARALSIAEAALTRSPGGPQQAECRRRASALRGLLMRSLAVNHPLTFFRALCLSLGVKGKAPKNEGLLEDEDFSLHLSSSIMGSAAAALKDRRELRKEGSEGAEAEEDDEGPGAQSAPLCQLVIQHVSKRFLSGDAVPTAWRLLDDICRFSRSHVAGPLVKLLPKAGSFLAQKPDAGVACCQCVETIVTCLGRGMLSKLNDIVPPLLDLAQDADGGALENQVLLVLNALANSVGSFLSPFLGRFLEVVSTPAPLKRTKSLQDLAQQMVSGVPQRLLLQAVQVATVDPFQGGDLDDGLLRTQRLATFFIWILSKATPEFVAAQDSMPSLLRLLGVSSSAVKAFLANGGQPEEITERLRCNASLSPTGSQELSWAKMGSASLPQLHALAAAAFSQYALRLELDELKRRFAKVLDWARGKQERLLRSSGSEEACRALALLAVMTSLATEAPGLAEEQLLPLAAKDVSSALEACHRLARQLVKEKAPKKRKGEGRRQVKVLHTHTWWWYDVACSSADFVARACKPPGGRYTESKSLEDAVEELRDATAALLDLFEFLPEETAGGLLRALQPALVSLAAAAAGDAVKRLMQAVLEKTRSEDAEVRLNAVKCAHRIWSDLGVQVVSCLSEVVMYAAELLDDEDARVESAVRAMVKTIEDCTGESLHEALQT</sequence>
<keyword evidence="1" id="KW-0539">Nucleus</keyword>
<comment type="function">
    <text evidence="1">Involved in nucleolar processing of pre-18S ribosomal RNA.</text>
</comment>
<dbReference type="SUPFAM" id="SSF48371">
    <property type="entry name" value="ARM repeat"/>
    <property type="match status" value="1"/>
</dbReference>
<evidence type="ECO:0000256" key="1">
    <source>
        <dbReference type="RuleBase" id="RU367065"/>
    </source>
</evidence>
<protein>
    <recommendedName>
        <fullName evidence="1">HEAT repeat-containing protein 1</fullName>
    </recommendedName>
</protein>
<accession>A0AA36JAA3</accession>
<comment type="caution">
    <text evidence="3">The sequence shown here is derived from an EMBL/GenBank/DDBJ whole genome shotgun (WGS) entry which is preliminary data.</text>
</comment>
<keyword evidence="1" id="KW-0687">Ribonucleoprotein</keyword>
<dbReference type="EMBL" id="CAUJNA010003436">
    <property type="protein sequence ID" value="CAJ1401984.1"/>
    <property type="molecule type" value="Genomic_DNA"/>
</dbReference>
<dbReference type="InterPro" id="IPR040191">
    <property type="entry name" value="UTP10"/>
</dbReference>
<gene>
    <name evidence="3" type="ORF">EVOR1521_LOCUS24983</name>
</gene>
<feature type="region of interest" description="Disordered" evidence="2">
    <location>
        <begin position="622"/>
        <end position="652"/>
    </location>
</feature>
<feature type="non-terminal residue" evidence="3">
    <location>
        <position position="1432"/>
    </location>
</feature>
<reference evidence="3" key="1">
    <citation type="submission" date="2023-08" db="EMBL/GenBank/DDBJ databases">
        <authorList>
            <person name="Chen Y."/>
            <person name="Shah S."/>
            <person name="Dougan E. K."/>
            <person name="Thang M."/>
            <person name="Chan C."/>
        </authorList>
    </citation>
    <scope>NUCLEOTIDE SEQUENCE</scope>
</reference>
<dbReference type="GO" id="GO:0000462">
    <property type="term" value="P:maturation of SSU-rRNA from tricistronic rRNA transcript (SSU-rRNA, 5.8S rRNA, LSU-rRNA)"/>
    <property type="evidence" value="ECO:0007669"/>
    <property type="project" value="TreeGrafter"/>
</dbReference>
<dbReference type="InterPro" id="IPR016024">
    <property type="entry name" value="ARM-type_fold"/>
</dbReference>
<dbReference type="PANTHER" id="PTHR13457">
    <property type="entry name" value="BAP28"/>
    <property type="match status" value="1"/>
</dbReference>
<dbReference type="PANTHER" id="PTHR13457:SF1">
    <property type="entry name" value="HEAT REPEAT-CONTAINING PROTEIN 1"/>
    <property type="match status" value="1"/>
</dbReference>
<evidence type="ECO:0000313" key="4">
    <source>
        <dbReference type="Proteomes" id="UP001178507"/>
    </source>
</evidence>
<feature type="region of interest" description="Disordered" evidence="2">
    <location>
        <begin position="859"/>
        <end position="882"/>
    </location>
</feature>
<dbReference type="GO" id="GO:0045943">
    <property type="term" value="P:positive regulation of transcription by RNA polymerase I"/>
    <property type="evidence" value="ECO:0007669"/>
    <property type="project" value="TreeGrafter"/>
</dbReference>
<feature type="region of interest" description="Disordered" evidence="2">
    <location>
        <begin position="341"/>
        <end position="377"/>
    </location>
</feature>
<feature type="compositionally biased region" description="Acidic residues" evidence="2">
    <location>
        <begin position="868"/>
        <end position="878"/>
    </location>
</feature>
<evidence type="ECO:0000256" key="2">
    <source>
        <dbReference type="SAM" id="MobiDB-lite"/>
    </source>
</evidence>
<proteinExistence type="inferred from homology"/>
<dbReference type="Gene3D" id="1.25.10.10">
    <property type="entry name" value="Leucine-rich Repeat Variant"/>
    <property type="match status" value="2"/>
</dbReference>
<keyword evidence="1" id="KW-0690">Ribosome biogenesis</keyword>